<comment type="caution">
    <text evidence="3">The sequence shown here is derived from an EMBL/GenBank/DDBJ whole genome shotgun (WGS) entry which is preliminary data.</text>
</comment>
<dbReference type="EMBL" id="CAJVQA010000082">
    <property type="protein sequence ID" value="CAG8454739.1"/>
    <property type="molecule type" value="Genomic_DNA"/>
</dbReference>
<reference evidence="3" key="1">
    <citation type="submission" date="2021-06" db="EMBL/GenBank/DDBJ databases">
        <authorList>
            <person name="Kallberg Y."/>
            <person name="Tangrot J."/>
            <person name="Rosling A."/>
        </authorList>
    </citation>
    <scope>NUCLEOTIDE SEQUENCE</scope>
    <source>
        <strain evidence="3">FL966</strain>
    </source>
</reference>
<gene>
    <name evidence="3" type="ORF">CPELLU_LOCUS329</name>
</gene>
<keyword evidence="2" id="KW-0812">Transmembrane</keyword>
<evidence type="ECO:0000256" key="2">
    <source>
        <dbReference type="SAM" id="Phobius"/>
    </source>
</evidence>
<evidence type="ECO:0000313" key="3">
    <source>
        <dbReference type="EMBL" id="CAG8454739.1"/>
    </source>
</evidence>
<keyword evidence="4" id="KW-1185">Reference proteome</keyword>
<dbReference type="OrthoDB" id="2438676at2759"/>
<dbReference type="AlphaFoldDB" id="A0A9N8VL98"/>
<keyword evidence="2" id="KW-1133">Transmembrane helix</keyword>
<protein>
    <submittedName>
        <fullName evidence="3">24683_t:CDS:1</fullName>
    </submittedName>
</protein>
<dbReference type="Proteomes" id="UP000789759">
    <property type="component" value="Unassembled WGS sequence"/>
</dbReference>
<evidence type="ECO:0000313" key="4">
    <source>
        <dbReference type="Proteomes" id="UP000789759"/>
    </source>
</evidence>
<feature type="transmembrane region" description="Helical" evidence="2">
    <location>
        <begin position="199"/>
        <end position="221"/>
    </location>
</feature>
<feature type="region of interest" description="Disordered" evidence="1">
    <location>
        <begin position="107"/>
        <end position="134"/>
    </location>
</feature>
<accession>A0A9N8VL98</accession>
<proteinExistence type="predicted"/>
<evidence type="ECO:0000256" key="1">
    <source>
        <dbReference type="SAM" id="MobiDB-lite"/>
    </source>
</evidence>
<feature type="transmembrane region" description="Helical" evidence="2">
    <location>
        <begin position="271"/>
        <end position="297"/>
    </location>
</feature>
<organism evidence="3 4">
    <name type="scientific">Cetraspora pellucida</name>
    <dbReference type="NCBI Taxonomy" id="1433469"/>
    <lineage>
        <taxon>Eukaryota</taxon>
        <taxon>Fungi</taxon>
        <taxon>Fungi incertae sedis</taxon>
        <taxon>Mucoromycota</taxon>
        <taxon>Glomeromycotina</taxon>
        <taxon>Glomeromycetes</taxon>
        <taxon>Diversisporales</taxon>
        <taxon>Gigasporaceae</taxon>
        <taxon>Cetraspora</taxon>
    </lineage>
</organism>
<feature type="compositionally biased region" description="Polar residues" evidence="1">
    <location>
        <begin position="13"/>
        <end position="24"/>
    </location>
</feature>
<feature type="compositionally biased region" description="Basic and acidic residues" evidence="1">
    <location>
        <begin position="111"/>
        <end position="124"/>
    </location>
</feature>
<feature type="region of interest" description="Disordered" evidence="1">
    <location>
        <begin position="1"/>
        <end position="24"/>
    </location>
</feature>
<keyword evidence="2" id="KW-0472">Membrane</keyword>
<sequence>MFEKRLSEIPGPKQQNRRLSVTSNADTVKPESYSFFHTYVASPIQAFFHSYIVRPSKETPLIFYSVILIILSILLLFVLLITFTLYGHCVDDECTTPSLINNFDKVPSSSEIKDKSSKNQKRLDIPNIPTPSIPAPSVPDVSSSAGPAVSAVSGAVNDAANTAVNTAEDIAAKAQELLSKLLSSFDNFKPKSPTANISGFFSIPYLLAFIISIISLPFLYFRLTIIAAFLIITSSLLNAIACIFDLLLFVWVFDLISIIPGIGSQHTGPAIYLAIMSAALLSVAGIFLCIGSCCNAVRSTGKCIRNLKSSKVNDAEQGKPGKPGTPYNYF</sequence>
<feature type="transmembrane region" description="Helical" evidence="2">
    <location>
        <begin position="228"/>
        <end position="251"/>
    </location>
</feature>
<name>A0A9N8VL98_9GLOM</name>
<feature type="transmembrane region" description="Helical" evidence="2">
    <location>
        <begin position="61"/>
        <end position="86"/>
    </location>
</feature>